<dbReference type="InterPro" id="IPR017536">
    <property type="entry name" value="Glutamine_synthetase_typeIII"/>
</dbReference>
<dbReference type="GO" id="GO:0004356">
    <property type="term" value="F:glutamine synthetase activity"/>
    <property type="evidence" value="ECO:0007669"/>
    <property type="project" value="InterPro"/>
</dbReference>
<feature type="domain" description="GS catalytic" evidence="7">
    <location>
        <begin position="118"/>
        <end position="471"/>
    </location>
</feature>
<keyword evidence="9" id="KW-1185">Reference proteome</keyword>
<dbReference type="AlphaFoldDB" id="A0A9W6D2K2"/>
<dbReference type="Proteomes" id="UP001144372">
    <property type="component" value="Unassembled WGS sequence"/>
</dbReference>
<evidence type="ECO:0000256" key="4">
    <source>
        <dbReference type="PROSITE-ProRule" id="PRU01330"/>
    </source>
</evidence>
<proteinExistence type="inferred from homology"/>
<comment type="caution">
    <text evidence="8">The sequence shown here is derived from an EMBL/GenBank/DDBJ whole genome shotgun (WGS) entry which is preliminary data.</text>
</comment>
<dbReference type="PROSITE" id="PS51987">
    <property type="entry name" value="GS_CATALYTIC"/>
    <property type="match status" value="1"/>
</dbReference>
<comment type="similarity">
    <text evidence="4 5">Belongs to the glutamine synthetase family.</text>
</comment>
<dbReference type="PROSITE" id="PS51986">
    <property type="entry name" value="GS_BETA_GRASP"/>
    <property type="match status" value="1"/>
</dbReference>
<dbReference type="Gene3D" id="3.10.20.70">
    <property type="entry name" value="Glutamine synthetase, N-terminal domain"/>
    <property type="match status" value="1"/>
</dbReference>
<accession>A0A9W6D2K2</accession>
<dbReference type="PANTHER" id="PTHR43785:SF12">
    <property type="entry name" value="TYPE-1 GLUTAMINE SYNTHETASE 2"/>
    <property type="match status" value="1"/>
</dbReference>
<protein>
    <submittedName>
        <fullName evidence="8">Type III glutamate--ammonia ligase</fullName>
    </submittedName>
</protein>
<dbReference type="InterPro" id="IPR008147">
    <property type="entry name" value="Gln_synt_N"/>
</dbReference>
<dbReference type="Gene3D" id="3.30.590.10">
    <property type="entry name" value="Glutamine synthetase/guanido kinase, catalytic domain"/>
    <property type="match status" value="1"/>
</dbReference>
<name>A0A9W6D2K2_9BACT</name>
<keyword evidence="2" id="KW-0547">Nucleotide-binding</keyword>
<dbReference type="GO" id="GO:0006542">
    <property type="term" value="P:glutamine biosynthetic process"/>
    <property type="evidence" value="ECO:0007669"/>
    <property type="project" value="InterPro"/>
</dbReference>
<reference evidence="8" key="1">
    <citation type="submission" date="2022-12" db="EMBL/GenBank/DDBJ databases">
        <title>Reference genome sequencing for broad-spectrum identification of bacterial and archaeal isolates by mass spectrometry.</title>
        <authorList>
            <person name="Sekiguchi Y."/>
            <person name="Tourlousse D.M."/>
        </authorList>
    </citation>
    <scope>NUCLEOTIDE SEQUENCE</scope>
    <source>
        <strain evidence="8">ASRB1</strain>
    </source>
</reference>
<dbReference type="InterPro" id="IPR014746">
    <property type="entry name" value="Gln_synth/guanido_kin_cat_dom"/>
</dbReference>
<dbReference type="GO" id="GO:0005524">
    <property type="term" value="F:ATP binding"/>
    <property type="evidence" value="ECO:0007669"/>
    <property type="project" value="UniProtKB-KW"/>
</dbReference>
<dbReference type="NCBIfam" id="TIGR03105">
    <property type="entry name" value="gln_synth_III"/>
    <property type="match status" value="1"/>
</dbReference>
<dbReference type="SUPFAM" id="SSF54368">
    <property type="entry name" value="Glutamine synthetase, N-terminal domain"/>
    <property type="match status" value="1"/>
</dbReference>
<evidence type="ECO:0000259" key="6">
    <source>
        <dbReference type="PROSITE" id="PS51986"/>
    </source>
</evidence>
<evidence type="ECO:0000256" key="3">
    <source>
        <dbReference type="ARBA" id="ARBA00022840"/>
    </source>
</evidence>
<organism evidence="8 9">
    <name type="scientific">Desulforhabdus amnigena</name>
    <dbReference type="NCBI Taxonomy" id="40218"/>
    <lineage>
        <taxon>Bacteria</taxon>
        <taxon>Pseudomonadati</taxon>
        <taxon>Thermodesulfobacteriota</taxon>
        <taxon>Syntrophobacteria</taxon>
        <taxon>Syntrophobacterales</taxon>
        <taxon>Syntrophobacteraceae</taxon>
        <taxon>Desulforhabdus</taxon>
    </lineage>
</organism>
<sequence length="471" mass="52995">MTLTAAVQDTMDNGNSDLRQQVRQRLQEQGIEFILAQFVDIHGAPKVKQVPVNCFEGLIDEGAGFAGGAVWGLGQGPESHDLMARTDLATYCRLPWRPNVAIASCDLYVDDEPWPYCARNNLKRMMGIFAAEGYALNGGFEPEHFLVMRRPDGGLMPWDPQGIDKLAKPCYDFKGMCQAMDYLQDIIRYGNQMGFDIYQSDHEDANGQYEINFGWSDALTSADRLTLFRMMAGQVATKYGAICTFMAKPFQNRTGSGAHLHFHVADVLNRRNLFPLKKGEKDRKGLGISKTAVHYVGGLLKHIRAITAVASPTVNCYRRIQSGEFVYSTASGYTWTPAYASYGDNNRTQLFRCPDSNRFEDRSPSGMVNPYLLLATHMAAGLDGIKNEIDPGEAILRENVWNLSHEERRKRGMILLPQNLMEAIEALEEDEVVKSGLGPIADEYIRLKKAEWSEFMRQVTPWEVSRYLTML</sequence>
<dbReference type="Pfam" id="PF00120">
    <property type="entry name" value="Gln-synt_C"/>
    <property type="match status" value="1"/>
</dbReference>
<dbReference type="SUPFAM" id="SSF55931">
    <property type="entry name" value="Glutamine synthetase/guanido kinase"/>
    <property type="match status" value="1"/>
</dbReference>
<evidence type="ECO:0000256" key="5">
    <source>
        <dbReference type="RuleBase" id="RU000384"/>
    </source>
</evidence>
<evidence type="ECO:0000313" key="9">
    <source>
        <dbReference type="Proteomes" id="UP001144372"/>
    </source>
</evidence>
<keyword evidence="3" id="KW-0067">ATP-binding</keyword>
<evidence type="ECO:0000256" key="2">
    <source>
        <dbReference type="ARBA" id="ARBA00022741"/>
    </source>
</evidence>
<dbReference type="SMART" id="SM01230">
    <property type="entry name" value="Gln-synt_C"/>
    <property type="match status" value="1"/>
</dbReference>
<feature type="domain" description="GS beta-grasp" evidence="6">
    <location>
        <begin position="29"/>
        <end position="112"/>
    </location>
</feature>
<gene>
    <name evidence="8" type="ORF">DAMNIGENAA_21280</name>
</gene>
<dbReference type="EMBL" id="BSDR01000001">
    <property type="protein sequence ID" value="GLI34695.1"/>
    <property type="molecule type" value="Genomic_DNA"/>
</dbReference>
<keyword evidence="1 8" id="KW-0436">Ligase</keyword>
<evidence type="ECO:0000256" key="1">
    <source>
        <dbReference type="ARBA" id="ARBA00022598"/>
    </source>
</evidence>
<dbReference type="RefSeq" id="WP_281794102.1">
    <property type="nucleotide sequence ID" value="NZ_BSDR01000001.1"/>
</dbReference>
<dbReference type="InterPro" id="IPR008146">
    <property type="entry name" value="Gln_synth_cat_dom"/>
</dbReference>
<dbReference type="InterPro" id="IPR036651">
    <property type="entry name" value="Gln_synt_N_sf"/>
</dbReference>
<evidence type="ECO:0000313" key="8">
    <source>
        <dbReference type="EMBL" id="GLI34695.1"/>
    </source>
</evidence>
<dbReference type="PANTHER" id="PTHR43785">
    <property type="entry name" value="GAMMA-GLUTAMYLPUTRESCINE SYNTHETASE"/>
    <property type="match status" value="1"/>
</dbReference>
<evidence type="ECO:0000259" key="7">
    <source>
        <dbReference type="PROSITE" id="PS51987"/>
    </source>
</evidence>